<organism evidence="2 3">
    <name type="scientific">Dokdonia donghaensis DSW-1</name>
    <dbReference type="NCBI Taxonomy" id="1300343"/>
    <lineage>
        <taxon>Bacteria</taxon>
        <taxon>Pseudomonadati</taxon>
        <taxon>Bacteroidota</taxon>
        <taxon>Flavobacteriia</taxon>
        <taxon>Flavobacteriales</taxon>
        <taxon>Flavobacteriaceae</taxon>
        <taxon>Dokdonia</taxon>
    </lineage>
</organism>
<dbReference type="AlphaFoldDB" id="A0A0A2GRH9"/>
<proteinExistence type="predicted"/>
<dbReference type="RefSeq" id="WP_035324859.1">
    <property type="nucleotide sequence ID" value="NZ_CP015125.1"/>
</dbReference>
<accession>A0A0A2GRH9</accession>
<dbReference type="Gene3D" id="2.40.160.20">
    <property type="match status" value="1"/>
</dbReference>
<comment type="caution">
    <text evidence="2">The sequence shown here is derived from an EMBL/GenBank/DDBJ whole genome shotgun (WGS) entry which is preliminary data.</text>
</comment>
<dbReference type="PATRIC" id="fig|1300343.5.peg.2033"/>
<feature type="chain" id="PRO_5001987185" evidence="1">
    <location>
        <begin position="20"/>
        <end position="361"/>
    </location>
</feature>
<reference evidence="2 3" key="1">
    <citation type="submission" date="2014-10" db="EMBL/GenBank/DDBJ databases">
        <title>Draft genome sequence of the proteorhodopsin-containing marine bacterium Dokdonia donghaensis.</title>
        <authorList>
            <person name="Gomez-Consarnau L."/>
            <person name="Gonzalez J.M."/>
            <person name="Riedel T."/>
            <person name="Jaenicke S."/>
            <person name="Wagner-Doebler I."/>
            <person name="Fuhrman J.A."/>
        </authorList>
    </citation>
    <scope>NUCLEOTIDE SEQUENCE [LARGE SCALE GENOMIC DNA]</scope>
    <source>
        <strain evidence="2 3">DSW-1</strain>
    </source>
</reference>
<evidence type="ECO:0000256" key="1">
    <source>
        <dbReference type="SAM" id="SignalP"/>
    </source>
</evidence>
<dbReference type="EMBL" id="JSAQ01000001">
    <property type="protein sequence ID" value="KGO05832.1"/>
    <property type="molecule type" value="Genomic_DNA"/>
</dbReference>
<sequence length="361" mass="41224">MYKNFLAAVGLLYSSFMFAQDSNPFEVELNYFYGSILRHNKDITSLITGHPEGLILSYNKKTYGNQEWSRRYNYPDYGFTFAYQDLKNDNLGKTYNALAHYSFYFLNRKLMFRVGQGIGYSTNPFDIETNVANNAYGSRFFSATLVMLNYKQPITPQISLQTGLTFLHGSNGNFKAPNTSTNTLAINAGVVYKNKPIPDYIPRGPRERYTEPIGFNFALNMGLNESDYVGLGQEPFLILTAYADKRLSKKSTILAGGEFFFSKFLKNEIEFLSVAFPSFGVTKDQDWKRAGVFVGHELRFNKTALMTHAGYYVYYPYDFEGRFYQRVGLKHYIQEKYFVSAAVKTHGAKAEAVEFGLGIRL</sequence>
<keyword evidence="3" id="KW-1185">Reference proteome</keyword>
<dbReference type="KEGG" id="ddo:I597_2024"/>
<evidence type="ECO:0000313" key="3">
    <source>
        <dbReference type="Proteomes" id="UP000030140"/>
    </source>
</evidence>
<protein>
    <submittedName>
        <fullName evidence="2">Deacylase</fullName>
    </submittedName>
</protein>
<dbReference type="Pfam" id="PF09411">
    <property type="entry name" value="PagL"/>
    <property type="match status" value="1"/>
</dbReference>
<name>A0A0A2GRH9_9FLAO</name>
<evidence type="ECO:0000313" key="2">
    <source>
        <dbReference type="EMBL" id="KGO05832.1"/>
    </source>
</evidence>
<dbReference type="OrthoDB" id="627554at2"/>
<dbReference type="InterPro" id="IPR018550">
    <property type="entry name" value="Lipid-A_deacylase-rel"/>
</dbReference>
<gene>
    <name evidence="2" type="ORF">NV36_02540</name>
</gene>
<dbReference type="Proteomes" id="UP000030140">
    <property type="component" value="Unassembled WGS sequence"/>
</dbReference>
<feature type="signal peptide" evidence="1">
    <location>
        <begin position="1"/>
        <end position="19"/>
    </location>
</feature>
<keyword evidence="1" id="KW-0732">Signal</keyword>